<protein>
    <submittedName>
        <fullName evidence="2">Uncharacterized protein</fullName>
    </submittedName>
</protein>
<dbReference type="KEGG" id="trs:Terro_3754"/>
<dbReference type="Proteomes" id="UP000006056">
    <property type="component" value="Chromosome"/>
</dbReference>
<organism evidence="2 3">
    <name type="scientific">Terriglobus roseus (strain DSM 18391 / NRRL B-41598 / KBS 63)</name>
    <dbReference type="NCBI Taxonomy" id="926566"/>
    <lineage>
        <taxon>Bacteria</taxon>
        <taxon>Pseudomonadati</taxon>
        <taxon>Acidobacteriota</taxon>
        <taxon>Terriglobia</taxon>
        <taxon>Terriglobales</taxon>
        <taxon>Acidobacteriaceae</taxon>
        <taxon>Terriglobus</taxon>
    </lineage>
</organism>
<evidence type="ECO:0000313" key="2">
    <source>
        <dbReference type="EMBL" id="AFL89965.1"/>
    </source>
</evidence>
<sequence length="247" mass="26915">MSKGLLKVLLVFFSLLGSELLAQADHAAVERPIWSKHASILDLSCAQETHSIVAPDHKSSARVLCGHKHGNFPYSLRIIEGKKAHVITLQEGAHELLWAPNSEAFFVSGGTTSYAGFFVDVYTLNANSTPHRQNLTGVAQRDMVAQFPPCKAANGDEATCKRIEENPQFNMSGIAWSADSSAIHVFAEVPCSSSYGGIMCQVVGYVLNVADGRILKRLSAQETQASWKSDMAWDVRIPENPTYGLSH</sequence>
<proteinExistence type="predicted"/>
<dbReference type="AlphaFoldDB" id="I3ZL47"/>
<dbReference type="RefSeq" id="WP_014787225.1">
    <property type="nucleotide sequence ID" value="NC_018014.1"/>
</dbReference>
<gene>
    <name evidence="2" type="ordered locus">Terro_3754</name>
</gene>
<name>I3ZL47_TERRK</name>
<evidence type="ECO:0000256" key="1">
    <source>
        <dbReference type="SAM" id="SignalP"/>
    </source>
</evidence>
<dbReference type="STRING" id="926566.Terro_3754"/>
<evidence type="ECO:0000313" key="3">
    <source>
        <dbReference type="Proteomes" id="UP000006056"/>
    </source>
</evidence>
<dbReference type="EMBL" id="CP003379">
    <property type="protein sequence ID" value="AFL89965.1"/>
    <property type="molecule type" value="Genomic_DNA"/>
</dbReference>
<keyword evidence="1" id="KW-0732">Signal</keyword>
<reference evidence="2 3" key="1">
    <citation type="submission" date="2012-06" db="EMBL/GenBank/DDBJ databases">
        <title>Complete genome of Terriglobus roseus DSM 18391.</title>
        <authorList>
            <consortium name="US DOE Joint Genome Institute (JGI-PGF)"/>
            <person name="Lucas S."/>
            <person name="Copeland A."/>
            <person name="Lapidus A."/>
            <person name="Glavina del Rio T."/>
            <person name="Dalin E."/>
            <person name="Tice H."/>
            <person name="Bruce D."/>
            <person name="Goodwin L."/>
            <person name="Pitluck S."/>
            <person name="Peters L."/>
            <person name="Mikhailova N."/>
            <person name="Munk A.C.C."/>
            <person name="Kyrpides N."/>
            <person name="Mavromatis K."/>
            <person name="Ivanova N."/>
            <person name="Brettin T."/>
            <person name="Detter J.C."/>
            <person name="Han C."/>
            <person name="Larimer F."/>
            <person name="Land M."/>
            <person name="Hauser L."/>
            <person name="Markowitz V."/>
            <person name="Cheng J.-F."/>
            <person name="Hugenholtz P."/>
            <person name="Woyke T."/>
            <person name="Wu D."/>
            <person name="Brambilla E."/>
            <person name="Klenk H.-P."/>
            <person name="Eisen J.A."/>
        </authorList>
    </citation>
    <scope>NUCLEOTIDE SEQUENCE [LARGE SCALE GENOMIC DNA]</scope>
    <source>
        <strain evidence="3">DSM 18391 / NRRL B-41598 / KBS 63</strain>
    </source>
</reference>
<accession>I3ZL47</accession>
<feature type="signal peptide" evidence="1">
    <location>
        <begin position="1"/>
        <end position="24"/>
    </location>
</feature>
<keyword evidence="3" id="KW-1185">Reference proteome</keyword>
<feature type="chain" id="PRO_5003684222" evidence="1">
    <location>
        <begin position="25"/>
        <end position="247"/>
    </location>
</feature>
<dbReference type="HOGENOM" id="CLU_1124093_0_0_0"/>